<evidence type="ECO:0000313" key="2">
    <source>
        <dbReference type="Proteomes" id="UP000224134"/>
    </source>
</evidence>
<keyword evidence="2" id="KW-1185">Reference proteome</keyword>
<protein>
    <submittedName>
        <fullName evidence="1">Uncharacterized protein</fullName>
    </submittedName>
</protein>
<sequence length="373" mass="42291">MAELNVKVIDMKDGEVTKISYEGAEYERVDGEEKKGDIALVLEAWGSQDIGEYYRVNREDNRTYHETGSEGFVYIEGKYTDANCYRERVQLFRKVEEPLKVGDVVRVLVSDNGFASKGDIAVITLDDGLKHPYRLESLEGEYLGLQDADSLEKLSDEEVAEAKRKLDPRSKFEKGDKVRLISGGGKSPLLGFHEGKTYEVVDPYCVFHNGERILITCNRGGMGYALPEQLEKVTMPEFKVGDYAKVVGETRYGDIETGEIVKISGITDHIEQGCRIELLDGRDCDFVNPEDIEKVSEEVVKWAEIGRDPGEYKEGDIVRVIDTGSSDLTKGEVDEIVRVDQDGTYRIGRRVHANWVWRDRIELVTPVERRFDR</sequence>
<dbReference type="EMBL" id="KU665491">
    <property type="protein sequence ID" value="AMQ66718.1"/>
    <property type="molecule type" value="Genomic_DNA"/>
</dbReference>
<dbReference type="KEGG" id="vg:40070762"/>
<evidence type="ECO:0000313" key="1">
    <source>
        <dbReference type="EMBL" id="AMQ66718.1"/>
    </source>
</evidence>
<proteinExistence type="predicted"/>
<organism evidence="1 2">
    <name type="scientific">Bacillus phage Mgbh1</name>
    <dbReference type="NCBI Taxonomy" id="1796993"/>
    <lineage>
        <taxon>Viruses</taxon>
        <taxon>Duplodnaviria</taxon>
        <taxon>Heunggongvirae</taxon>
        <taxon>Uroviricota</taxon>
        <taxon>Caudoviricetes</taxon>
        <taxon>Magadivirus</taxon>
        <taxon>Magadivirus Mgbh1</taxon>
    </lineage>
</organism>
<dbReference type="Proteomes" id="UP000224134">
    <property type="component" value="Segment"/>
</dbReference>
<dbReference type="GeneID" id="40070762"/>
<accession>A0A142F1R1</accession>
<name>A0A142F1R1_9CAUD</name>
<dbReference type="RefSeq" id="YP_009595204.1">
    <property type="nucleotide sequence ID" value="NC_041879.1"/>
</dbReference>
<reference evidence="1 2" key="1">
    <citation type="submission" date="2016-02" db="EMBL/GenBank/DDBJ databases">
        <title>Isolation and characterization of bacteriophages from East Africa Rift Valley soda lakes.</title>
        <authorList>
            <person name="van Zyl L.J."/>
            <person name="Nemavhulani S."/>
            <person name="Cowan D.A."/>
            <person name="Trindade M.I."/>
        </authorList>
    </citation>
    <scope>NUCLEOTIDE SEQUENCE [LARGE SCALE GENOMIC DNA]</scope>
</reference>